<dbReference type="Pfam" id="PF00561">
    <property type="entry name" value="Abhydrolase_1"/>
    <property type="match status" value="1"/>
</dbReference>
<sequence length="258" mass="27573">MSYSTGELPLYYEWHGKPQEGRAPLLLIHGGGSTIESNWGRLIPVVEDSRQLLAVELQGHGRTGAGTSPASFEGSADGVAALLDEIGAAPVDVLGFSNGGQVAMQLAARHPRAVRRLIAASAPFRRDGMIDGFWEGLAAGTYADLPEPYREADLAVSGDPAHAERMFHLDREQMLTGFTDWPDSVLASIAAPTLIVVADQDVVRREHAVLLASLIPQARLLVVPGNHGDYLGELAAAGDPGPLQRTLPFVVDFLDRAR</sequence>
<accession>A0ABW6WWE7</accession>
<dbReference type="Proteomes" id="UP001602245">
    <property type="component" value="Unassembled WGS sequence"/>
</dbReference>
<evidence type="ECO:0000313" key="2">
    <source>
        <dbReference type="EMBL" id="MFF5297574.1"/>
    </source>
</evidence>
<dbReference type="GO" id="GO:0016787">
    <property type="term" value="F:hydrolase activity"/>
    <property type="evidence" value="ECO:0007669"/>
    <property type="project" value="UniProtKB-KW"/>
</dbReference>
<name>A0ABW6WWE7_9ACTN</name>
<dbReference type="PANTHER" id="PTHR43433:SF5">
    <property type="entry name" value="AB HYDROLASE-1 DOMAIN-CONTAINING PROTEIN"/>
    <property type="match status" value="1"/>
</dbReference>
<dbReference type="InterPro" id="IPR029058">
    <property type="entry name" value="AB_hydrolase_fold"/>
</dbReference>
<feature type="domain" description="AB hydrolase-1" evidence="1">
    <location>
        <begin position="24"/>
        <end position="144"/>
    </location>
</feature>
<dbReference type="Gene3D" id="3.40.50.1820">
    <property type="entry name" value="alpha/beta hydrolase"/>
    <property type="match status" value="1"/>
</dbReference>
<dbReference type="InterPro" id="IPR000073">
    <property type="entry name" value="AB_hydrolase_1"/>
</dbReference>
<proteinExistence type="predicted"/>
<reference evidence="2 3" key="1">
    <citation type="submission" date="2024-10" db="EMBL/GenBank/DDBJ databases">
        <title>The Natural Products Discovery Center: Release of the First 8490 Sequenced Strains for Exploring Actinobacteria Biosynthetic Diversity.</title>
        <authorList>
            <person name="Kalkreuter E."/>
            <person name="Kautsar S.A."/>
            <person name="Yang D."/>
            <person name="Bader C.D."/>
            <person name="Teijaro C.N."/>
            <person name="Fluegel L."/>
            <person name="Davis C.M."/>
            <person name="Simpson J.R."/>
            <person name="Lauterbach L."/>
            <person name="Steele A.D."/>
            <person name="Gui C."/>
            <person name="Meng S."/>
            <person name="Li G."/>
            <person name="Viehrig K."/>
            <person name="Ye F."/>
            <person name="Su P."/>
            <person name="Kiefer A.F."/>
            <person name="Nichols A."/>
            <person name="Cepeda A.J."/>
            <person name="Yan W."/>
            <person name="Fan B."/>
            <person name="Jiang Y."/>
            <person name="Adhikari A."/>
            <person name="Zheng C.-J."/>
            <person name="Schuster L."/>
            <person name="Cowan T.M."/>
            <person name="Smanski M.J."/>
            <person name="Chevrette M.G."/>
            <person name="De Carvalho L.P.S."/>
            <person name="Shen B."/>
        </authorList>
    </citation>
    <scope>NUCLEOTIDE SEQUENCE [LARGE SCALE GENOMIC DNA]</scope>
    <source>
        <strain evidence="2 3">NPDC000087</strain>
    </source>
</reference>
<dbReference type="RefSeq" id="WP_245577333.1">
    <property type="nucleotide sequence ID" value="NZ_JBIAZU010000012.1"/>
</dbReference>
<protein>
    <submittedName>
        <fullName evidence="2">Alpha/beta fold hydrolase</fullName>
    </submittedName>
</protein>
<keyword evidence="3" id="KW-1185">Reference proteome</keyword>
<dbReference type="SUPFAM" id="SSF53474">
    <property type="entry name" value="alpha/beta-Hydrolases"/>
    <property type="match status" value="1"/>
</dbReference>
<organism evidence="2 3">
    <name type="scientific">Paractinoplanes globisporus</name>
    <dbReference type="NCBI Taxonomy" id="113565"/>
    <lineage>
        <taxon>Bacteria</taxon>
        <taxon>Bacillati</taxon>
        <taxon>Actinomycetota</taxon>
        <taxon>Actinomycetes</taxon>
        <taxon>Micromonosporales</taxon>
        <taxon>Micromonosporaceae</taxon>
        <taxon>Paractinoplanes</taxon>
    </lineage>
</organism>
<comment type="caution">
    <text evidence="2">The sequence shown here is derived from an EMBL/GenBank/DDBJ whole genome shotgun (WGS) entry which is preliminary data.</text>
</comment>
<evidence type="ECO:0000313" key="3">
    <source>
        <dbReference type="Proteomes" id="UP001602245"/>
    </source>
</evidence>
<evidence type="ECO:0000259" key="1">
    <source>
        <dbReference type="Pfam" id="PF00561"/>
    </source>
</evidence>
<dbReference type="PANTHER" id="PTHR43433">
    <property type="entry name" value="HYDROLASE, ALPHA/BETA FOLD FAMILY PROTEIN"/>
    <property type="match status" value="1"/>
</dbReference>
<dbReference type="EMBL" id="JBIAZU010000012">
    <property type="protein sequence ID" value="MFF5297574.1"/>
    <property type="molecule type" value="Genomic_DNA"/>
</dbReference>
<dbReference type="InterPro" id="IPR050471">
    <property type="entry name" value="AB_hydrolase"/>
</dbReference>
<keyword evidence="2" id="KW-0378">Hydrolase</keyword>
<gene>
    <name evidence="2" type="ORF">ACFY35_49775</name>
</gene>